<protein>
    <recommendedName>
        <fullName evidence="2">AB hydrolase-1 domain-containing protein</fullName>
    </recommendedName>
</protein>
<dbReference type="SUPFAM" id="SSF53474">
    <property type="entry name" value="alpha/beta-Hydrolases"/>
    <property type="match status" value="1"/>
</dbReference>
<dbReference type="Gene3D" id="3.40.50.1820">
    <property type="entry name" value="alpha/beta hydrolase"/>
    <property type="match status" value="1"/>
</dbReference>
<proteinExistence type="predicted"/>
<gene>
    <name evidence="3" type="ORF">JL2886_00680</name>
</gene>
<dbReference type="Proteomes" id="UP000092565">
    <property type="component" value="Chromosome"/>
</dbReference>
<dbReference type="InterPro" id="IPR000073">
    <property type="entry name" value="AB_hydrolase_1"/>
</dbReference>
<evidence type="ECO:0000313" key="4">
    <source>
        <dbReference type="Proteomes" id="UP000092565"/>
    </source>
</evidence>
<feature type="domain" description="AB hydrolase-1" evidence="2">
    <location>
        <begin position="83"/>
        <end position="286"/>
    </location>
</feature>
<keyword evidence="4" id="KW-1185">Reference proteome</keyword>
<reference evidence="3 4" key="1">
    <citation type="submission" date="2016-04" db="EMBL/GenBank/DDBJ databases">
        <authorList>
            <person name="Evans L.H."/>
            <person name="Alamgir A."/>
            <person name="Owens N."/>
            <person name="Weber N.D."/>
            <person name="Virtaneva K."/>
            <person name="Barbian K."/>
            <person name="Babar A."/>
            <person name="Rosenke K."/>
        </authorList>
    </citation>
    <scope>NUCLEOTIDE SEQUENCE [LARGE SCALE GENOMIC DNA]</scope>
    <source>
        <strain evidence="3 4">JL2886</strain>
    </source>
</reference>
<evidence type="ECO:0000256" key="1">
    <source>
        <dbReference type="SAM" id="SignalP"/>
    </source>
</evidence>
<dbReference type="RefSeq" id="WP_065270706.1">
    <property type="nucleotide sequence ID" value="NZ_CP015124.1"/>
</dbReference>
<dbReference type="PATRIC" id="fig|60890.4.peg.661"/>
<dbReference type="EMBL" id="CP015124">
    <property type="protein sequence ID" value="ANP35606.1"/>
    <property type="molecule type" value="Genomic_DNA"/>
</dbReference>
<name>A0A1B0ZN58_9RHOB</name>
<evidence type="ECO:0000259" key="2">
    <source>
        <dbReference type="Pfam" id="PF12697"/>
    </source>
</evidence>
<feature type="chain" id="PRO_5044369947" description="AB hydrolase-1 domain-containing protein" evidence="1">
    <location>
        <begin position="25"/>
        <end position="330"/>
    </location>
</feature>
<dbReference type="Pfam" id="PF12697">
    <property type="entry name" value="Abhydrolase_6"/>
    <property type="match status" value="1"/>
</dbReference>
<evidence type="ECO:0000313" key="3">
    <source>
        <dbReference type="EMBL" id="ANP35606.1"/>
    </source>
</evidence>
<dbReference type="InterPro" id="IPR029058">
    <property type="entry name" value="AB_hydrolase_fold"/>
</dbReference>
<dbReference type="AlphaFoldDB" id="A0A1B0ZN58"/>
<accession>A0A1B0ZN58</accession>
<feature type="signal peptide" evidence="1">
    <location>
        <begin position="1"/>
        <end position="24"/>
    </location>
</feature>
<organism evidence="3 4">
    <name type="scientific">Phaeobacter gallaeciensis</name>
    <dbReference type="NCBI Taxonomy" id="60890"/>
    <lineage>
        <taxon>Bacteria</taxon>
        <taxon>Pseudomonadati</taxon>
        <taxon>Pseudomonadota</taxon>
        <taxon>Alphaproteobacteria</taxon>
        <taxon>Rhodobacterales</taxon>
        <taxon>Roseobacteraceae</taxon>
        <taxon>Phaeobacter</taxon>
    </lineage>
</organism>
<keyword evidence="1" id="KW-0732">Signal</keyword>
<dbReference type="OrthoDB" id="5416147at2"/>
<sequence length="330" mass="35265">MIRRGAKWLVRAGLALSAAGAALWAFGPYEPVDLSASFEPRRFGEGVGVYFETVESAYSDITPGAEKRVIWAGQPEVRTPLSVVYIHGFSATSEEIRPVPDRVAAALGANLVYTRLAGHGRPGAAMAEPTVNDWMQDVAEALAAARAVGDRVVVIATSTGATLMTAAALDPALSQDLVGLAMISPNYGVNHPAAPLLTWPAARYWLPLLVGKERNFPARSLEHGRFWTTSYPSVAAMPMAALVRAVMALPVEKAQIPALFWYSLQDRVVRPDLTTGVAARWGGTVEVKNHTPGPGDDPYAHVMAGDIMSPGQTEAAVEDILSWLADLEVK</sequence>